<dbReference type="PANTHER" id="PTHR12277">
    <property type="entry name" value="ALPHA/BETA HYDROLASE DOMAIN-CONTAINING PROTEIN"/>
    <property type="match status" value="1"/>
</dbReference>
<dbReference type="PANTHER" id="PTHR12277:SF81">
    <property type="entry name" value="PROTEIN ABHD13"/>
    <property type="match status" value="1"/>
</dbReference>
<dbReference type="GeneID" id="39748459"/>
<dbReference type="Proteomes" id="UP000195521">
    <property type="component" value="Unassembled WGS sequence"/>
</dbReference>
<dbReference type="EMBL" id="BDQF01000012">
    <property type="protein sequence ID" value="GAW81730.1"/>
    <property type="molecule type" value="Genomic_DNA"/>
</dbReference>
<gene>
    <name evidence="1" type="ORF">PGO_111800</name>
</gene>
<evidence type="ECO:0008006" key="3">
    <source>
        <dbReference type="Google" id="ProtNLM"/>
    </source>
</evidence>
<sequence length="629" mass="72656">MFFKETHLANYKNKKNGLREVTQKCLNIIDFNYHNITSLISKNNSGDLLISYQFSDDEIKFDSNENLCSNDIYFPESSYTNNDFKNLLGWVPRNLELSEPTGTDSIPCAFFFSENQNKGSTNNKIILYLHKFNEDLGTIIPTINALHNKLKMNIIAMEYSGYGASFDTYEQKLISIVNDSFTILKFIVNFLKIPYSNIYILCYDFLASSAIEVVNRYEHVYGKNEALGGLVLIKPQLLQIVSQYTVPPSCKEKDDIVLINNDLNNVTRRKEAMEEYTNIIFDETTTEVRRGASPEKDIQICSEGAKYESNYSYAKESNEKNPTIMATKKWYQYLGFQKGKEILHHITRNSMKKNSLIKKGGITNSRDVDNKTCNDTIVRSKSYKSSNGIMTCDMSLFYSDNSKYIKRGEDNEIPNSLMKRILKDTFDMNHSINSIKSISCSILIFHPENYSYKNSSSYILLSNAKECKKKAAFLYDFMNEDFITAFKWFFSDTSDSHKKDKLFKNLLYLYIHPSHNRKDNSSSAEMKKESNRIMNNEYEDNICTDLDEICNSSFDLNFPVNVDGNFNEPHNNSVKNSFTHGSNLNDDITSDCDNSPNFYMNKYTHFNNKNSIHIPNEIFICPEIIQEEK</sequence>
<name>A0A1Y1JHL5_PLAGO</name>
<evidence type="ECO:0000313" key="2">
    <source>
        <dbReference type="Proteomes" id="UP000195521"/>
    </source>
</evidence>
<dbReference type="SUPFAM" id="SSF53474">
    <property type="entry name" value="alpha/beta-Hydrolases"/>
    <property type="match status" value="1"/>
</dbReference>
<proteinExistence type="predicted"/>
<dbReference type="InterPro" id="IPR029058">
    <property type="entry name" value="AB_hydrolase_fold"/>
</dbReference>
<accession>A0A1Y1JHL5</accession>
<dbReference type="RefSeq" id="XP_028544319.1">
    <property type="nucleotide sequence ID" value="XM_028688518.1"/>
</dbReference>
<comment type="caution">
    <text evidence="1">The sequence shown here is derived from an EMBL/GenBank/DDBJ whole genome shotgun (WGS) entry which is preliminary data.</text>
</comment>
<keyword evidence="2" id="KW-1185">Reference proteome</keyword>
<reference evidence="2" key="1">
    <citation type="submission" date="2017-04" db="EMBL/GenBank/DDBJ databases">
        <title>Plasmodium gonderi genome.</title>
        <authorList>
            <person name="Arisue N."/>
            <person name="Honma H."/>
            <person name="Kawai S."/>
            <person name="Tougan T."/>
            <person name="Tanabe K."/>
            <person name="Horii T."/>
        </authorList>
    </citation>
    <scope>NUCLEOTIDE SEQUENCE [LARGE SCALE GENOMIC DNA]</scope>
    <source>
        <strain evidence="2">ATCC 30045</strain>
    </source>
</reference>
<dbReference type="AlphaFoldDB" id="A0A1Y1JHL5"/>
<dbReference type="OMA" id="FKWFFSE"/>
<organism evidence="1 2">
    <name type="scientific">Plasmodium gonderi</name>
    <dbReference type="NCBI Taxonomy" id="77519"/>
    <lineage>
        <taxon>Eukaryota</taxon>
        <taxon>Sar</taxon>
        <taxon>Alveolata</taxon>
        <taxon>Apicomplexa</taxon>
        <taxon>Aconoidasida</taxon>
        <taxon>Haemosporida</taxon>
        <taxon>Plasmodiidae</taxon>
        <taxon>Plasmodium</taxon>
        <taxon>Plasmodium (Plasmodium)</taxon>
    </lineage>
</organism>
<dbReference type="OrthoDB" id="10249433at2759"/>
<protein>
    <recommendedName>
        <fullName evidence="3">Serine aminopeptidase S33 domain-containing protein</fullName>
    </recommendedName>
</protein>
<evidence type="ECO:0000313" key="1">
    <source>
        <dbReference type="EMBL" id="GAW81730.1"/>
    </source>
</evidence>